<dbReference type="AlphaFoldDB" id="A0A2L1GLS8"/>
<proteinExistence type="predicted"/>
<dbReference type="EMBL" id="CP021255">
    <property type="protein sequence ID" value="AVD70567.1"/>
    <property type="molecule type" value="Genomic_DNA"/>
</dbReference>
<accession>A0A2L1GLS8</accession>
<dbReference type="OrthoDB" id="5459811at2"/>
<organism evidence="1 2">
    <name type="scientific">Desulfobulbus oralis</name>
    <dbReference type="NCBI Taxonomy" id="1986146"/>
    <lineage>
        <taxon>Bacteria</taxon>
        <taxon>Pseudomonadati</taxon>
        <taxon>Thermodesulfobacteriota</taxon>
        <taxon>Desulfobulbia</taxon>
        <taxon>Desulfobulbales</taxon>
        <taxon>Desulfobulbaceae</taxon>
        <taxon>Desulfobulbus</taxon>
    </lineage>
</organism>
<reference evidence="1 2" key="1">
    <citation type="journal article" date="2018" name="MBio">
        <title>Insights into the evolution of host association through the isolation and characterization of a novel human periodontal pathobiont, Desulfobulbus oralis.</title>
        <authorList>
            <person name="Cross K.L."/>
            <person name="Chirania P."/>
            <person name="Xiong W."/>
            <person name="Beall C.J."/>
            <person name="Elkins J.G."/>
            <person name="Giannone R.J."/>
            <person name="Griffen A.L."/>
            <person name="Guss A.M."/>
            <person name="Hettich R.L."/>
            <person name="Joshi S.S."/>
            <person name="Mokrzan E.M."/>
            <person name="Martin R.K."/>
            <person name="Zhulin I.B."/>
            <person name="Leys E.J."/>
            <person name="Podar M."/>
        </authorList>
    </citation>
    <scope>NUCLEOTIDE SEQUENCE [LARGE SCALE GENOMIC DNA]</scope>
    <source>
        <strain evidence="1 2">ORNL</strain>
    </source>
</reference>
<evidence type="ECO:0000313" key="1">
    <source>
        <dbReference type="EMBL" id="AVD70567.1"/>
    </source>
</evidence>
<name>A0A2L1GLS8_9BACT</name>
<gene>
    <name evidence="1" type="ORF">CAY53_02955</name>
</gene>
<evidence type="ECO:0000313" key="2">
    <source>
        <dbReference type="Proteomes" id="UP000239867"/>
    </source>
</evidence>
<sequence>MLFPAYVVHAMEGRVRLRHPVLGTEMGRARALEVLKGVTRVKEAVPGKASILVYLKKNGHLETAVAALCKALESELPELAKTRAPEPHFLRTLLGGVPPRKLENRTLFAALGTSAALGIMGSEKAHVFTAAAFGLLVAHHIWVRRRAL</sequence>
<protein>
    <submittedName>
        <fullName evidence="1">Uncharacterized protein</fullName>
    </submittedName>
</protein>
<keyword evidence="2" id="KW-1185">Reference proteome</keyword>
<dbReference type="KEGG" id="deo:CAY53_02955"/>
<dbReference type="RefSeq" id="WP_104935864.1">
    <property type="nucleotide sequence ID" value="NZ_CP021255.1"/>
</dbReference>
<dbReference type="Proteomes" id="UP000239867">
    <property type="component" value="Chromosome"/>
</dbReference>